<comment type="caution">
    <text evidence="2">The sequence shown here is derived from an EMBL/GenBank/DDBJ whole genome shotgun (WGS) entry which is preliminary data.</text>
</comment>
<keyword evidence="3" id="KW-1185">Reference proteome</keyword>
<accession>A0ABV0LP93</accession>
<sequence>MLRKMALAAVIACAATTVVSVPASAAVEGFTLQKEVSGHGRTLRMWKNNSNGLVHGNLSGAWAGDRLSIGSCCYPYTTYETVTSNGTPELNTQEYRDYGPNLNAALNGGGELHL</sequence>
<evidence type="ECO:0000313" key="3">
    <source>
        <dbReference type="Proteomes" id="UP001440984"/>
    </source>
</evidence>
<proteinExistence type="predicted"/>
<gene>
    <name evidence="2" type="ORF">ABJI51_29245</name>
</gene>
<dbReference type="RefSeq" id="WP_348954244.1">
    <property type="nucleotide sequence ID" value="NZ_JBDZYD010000011.1"/>
</dbReference>
<protein>
    <submittedName>
        <fullName evidence="2">Uncharacterized protein</fullName>
    </submittedName>
</protein>
<evidence type="ECO:0000256" key="1">
    <source>
        <dbReference type="SAM" id="SignalP"/>
    </source>
</evidence>
<feature type="chain" id="PRO_5045924022" evidence="1">
    <location>
        <begin position="26"/>
        <end position="114"/>
    </location>
</feature>
<evidence type="ECO:0000313" key="2">
    <source>
        <dbReference type="EMBL" id="MEQ0563182.1"/>
    </source>
</evidence>
<feature type="signal peptide" evidence="1">
    <location>
        <begin position="1"/>
        <end position="25"/>
    </location>
</feature>
<reference evidence="2 3" key="1">
    <citation type="submission" date="2024-05" db="EMBL/GenBank/DDBJ databases">
        <authorList>
            <person name="Zhao H."/>
            <person name="Xu Y."/>
            <person name="Lin S."/>
            <person name="Spain J.C."/>
            <person name="Zhou N.-Y."/>
        </authorList>
    </citation>
    <scope>NUCLEOTIDE SEQUENCE [LARGE SCALE GENOMIC DNA]</scope>
    <source>
        <strain evidence="2 3">NEAU-NG30</strain>
    </source>
</reference>
<organism evidence="2 3">
    <name type="scientific">Amycolatopsis melonis</name>
    <dbReference type="NCBI Taxonomy" id="3156488"/>
    <lineage>
        <taxon>Bacteria</taxon>
        <taxon>Bacillati</taxon>
        <taxon>Actinomycetota</taxon>
        <taxon>Actinomycetes</taxon>
        <taxon>Pseudonocardiales</taxon>
        <taxon>Pseudonocardiaceae</taxon>
        <taxon>Amycolatopsis</taxon>
    </lineage>
</organism>
<keyword evidence="1" id="KW-0732">Signal</keyword>
<name>A0ABV0LP93_9PSEU</name>
<dbReference type="Proteomes" id="UP001440984">
    <property type="component" value="Unassembled WGS sequence"/>
</dbReference>
<dbReference type="EMBL" id="JBDZYD010000011">
    <property type="protein sequence ID" value="MEQ0563182.1"/>
    <property type="molecule type" value="Genomic_DNA"/>
</dbReference>